<organism evidence="6 7">
    <name type="scientific">Rubripirellula tenax</name>
    <dbReference type="NCBI Taxonomy" id="2528015"/>
    <lineage>
        <taxon>Bacteria</taxon>
        <taxon>Pseudomonadati</taxon>
        <taxon>Planctomycetota</taxon>
        <taxon>Planctomycetia</taxon>
        <taxon>Pirellulales</taxon>
        <taxon>Pirellulaceae</taxon>
        <taxon>Rubripirellula</taxon>
    </lineage>
</organism>
<keyword evidence="2 5" id="KW-0812">Transmembrane</keyword>
<comment type="caution">
    <text evidence="6">The sequence shown here is derived from an EMBL/GenBank/DDBJ whole genome shotgun (WGS) entry which is preliminary data.</text>
</comment>
<evidence type="ECO:0000313" key="6">
    <source>
        <dbReference type="EMBL" id="TWU54977.1"/>
    </source>
</evidence>
<feature type="transmembrane region" description="Helical" evidence="5">
    <location>
        <begin position="48"/>
        <end position="68"/>
    </location>
</feature>
<protein>
    <recommendedName>
        <fullName evidence="8">Isoprenylcysteine carboxyl methyltransferase (ICMT) family protein</fullName>
    </recommendedName>
</protein>
<dbReference type="EMBL" id="SJPW01000004">
    <property type="protein sequence ID" value="TWU54977.1"/>
    <property type="molecule type" value="Genomic_DNA"/>
</dbReference>
<evidence type="ECO:0000313" key="7">
    <source>
        <dbReference type="Proteomes" id="UP000318288"/>
    </source>
</evidence>
<feature type="transmembrane region" description="Helical" evidence="5">
    <location>
        <begin position="7"/>
        <end position="28"/>
    </location>
</feature>
<evidence type="ECO:0000256" key="3">
    <source>
        <dbReference type="ARBA" id="ARBA00022989"/>
    </source>
</evidence>
<keyword evidence="4 5" id="KW-0472">Membrane</keyword>
<comment type="subcellular location">
    <subcellularLocation>
        <location evidence="1">Endomembrane system</location>
        <topology evidence="1">Multi-pass membrane protein</topology>
    </subcellularLocation>
</comment>
<evidence type="ECO:0000256" key="1">
    <source>
        <dbReference type="ARBA" id="ARBA00004127"/>
    </source>
</evidence>
<dbReference type="RefSeq" id="WP_146459115.1">
    <property type="nucleotide sequence ID" value="NZ_SJPW01000004.1"/>
</dbReference>
<keyword evidence="3 5" id="KW-1133">Transmembrane helix</keyword>
<evidence type="ECO:0000256" key="2">
    <source>
        <dbReference type="ARBA" id="ARBA00022692"/>
    </source>
</evidence>
<feature type="transmembrane region" description="Helical" evidence="5">
    <location>
        <begin position="143"/>
        <end position="166"/>
    </location>
</feature>
<dbReference type="InterPro" id="IPR007318">
    <property type="entry name" value="Phopholipid_MeTrfase"/>
</dbReference>
<dbReference type="Pfam" id="PF04191">
    <property type="entry name" value="PEMT"/>
    <property type="match status" value="1"/>
</dbReference>
<feature type="transmembrane region" description="Helical" evidence="5">
    <location>
        <begin position="77"/>
        <end position="97"/>
    </location>
</feature>
<feature type="transmembrane region" description="Helical" evidence="5">
    <location>
        <begin position="256"/>
        <end position="273"/>
    </location>
</feature>
<reference evidence="6 7" key="1">
    <citation type="submission" date="2019-02" db="EMBL/GenBank/DDBJ databases">
        <title>Deep-cultivation of Planctomycetes and their phenomic and genomic characterization uncovers novel biology.</title>
        <authorList>
            <person name="Wiegand S."/>
            <person name="Jogler M."/>
            <person name="Boedeker C."/>
            <person name="Pinto D."/>
            <person name="Vollmers J."/>
            <person name="Rivas-Marin E."/>
            <person name="Kohn T."/>
            <person name="Peeters S.H."/>
            <person name="Heuer A."/>
            <person name="Rast P."/>
            <person name="Oberbeckmann S."/>
            <person name="Bunk B."/>
            <person name="Jeske O."/>
            <person name="Meyerdierks A."/>
            <person name="Storesund J.E."/>
            <person name="Kallscheuer N."/>
            <person name="Luecker S."/>
            <person name="Lage O.M."/>
            <person name="Pohl T."/>
            <person name="Merkel B.J."/>
            <person name="Hornburger P."/>
            <person name="Mueller R.-W."/>
            <person name="Bruemmer F."/>
            <person name="Labrenz M."/>
            <person name="Spormann A.M."/>
            <person name="Op Den Camp H."/>
            <person name="Overmann J."/>
            <person name="Amann R."/>
            <person name="Jetten M.S.M."/>
            <person name="Mascher T."/>
            <person name="Medema M.H."/>
            <person name="Devos D.P."/>
            <person name="Kaster A.-K."/>
            <person name="Ovreas L."/>
            <person name="Rohde M."/>
            <person name="Galperin M.Y."/>
            <person name="Jogler C."/>
        </authorList>
    </citation>
    <scope>NUCLEOTIDE SEQUENCE [LARGE SCALE GENOMIC DNA]</scope>
    <source>
        <strain evidence="6 7">Poly51</strain>
    </source>
</reference>
<dbReference type="AlphaFoldDB" id="A0A5C6F3G7"/>
<evidence type="ECO:0000256" key="4">
    <source>
        <dbReference type="ARBA" id="ARBA00023136"/>
    </source>
</evidence>
<gene>
    <name evidence="6" type="ORF">Poly51_37260</name>
</gene>
<feature type="transmembrane region" description="Helical" evidence="5">
    <location>
        <begin position="186"/>
        <end position="209"/>
    </location>
</feature>
<sequence length="323" mass="35406">MRPASIVASYFLIQAIGTAAWWMLLIAYPPSVKWFQPGDWPTGSLLSFWLADFVLIITGSIIAATGVLQRRDWAGNVVWGVAMVTWYPTLVCIATSMQTGEAWIASSMMVTMAGLSLAMATIHGKTDQSPATIRVTAMRRWQAVFWTLGQTVIFWGVFLFVLPMGVVELESHCGMDGFEHTLQTPAAIGLFAMASCLGLWSGVTMATHGNGTPLPTATAPQLVIAGPYRFVRNPMAVAGIVQGLAVGWYLGSYSVLVYSLAGAVLWHIAVRPVEEADLRSRFDEAYNDYQRRIRLWIPTFGQSTDRIPNQTNAMADDFIGESE</sequence>
<dbReference type="Gene3D" id="1.20.120.1630">
    <property type="match status" value="1"/>
</dbReference>
<accession>A0A5C6F3G7</accession>
<keyword evidence="7" id="KW-1185">Reference proteome</keyword>
<feature type="transmembrane region" description="Helical" evidence="5">
    <location>
        <begin position="103"/>
        <end position="122"/>
    </location>
</feature>
<evidence type="ECO:0008006" key="8">
    <source>
        <dbReference type="Google" id="ProtNLM"/>
    </source>
</evidence>
<proteinExistence type="predicted"/>
<dbReference type="GO" id="GO:0012505">
    <property type="term" value="C:endomembrane system"/>
    <property type="evidence" value="ECO:0007669"/>
    <property type="project" value="UniProtKB-SubCell"/>
</dbReference>
<name>A0A5C6F3G7_9BACT</name>
<evidence type="ECO:0000256" key="5">
    <source>
        <dbReference type="SAM" id="Phobius"/>
    </source>
</evidence>
<dbReference type="OrthoDB" id="272002at2"/>
<dbReference type="Proteomes" id="UP000318288">
    <property type="component" value="Unassembled WGS sequence"/>
</dbReference>